<organism evidence="1">
    <name type="scientific">marine sediment metagenome</name>
    <dbReference type="NCBI Taxonomy" id="412755"/>
    <lineage>
        <taxon>unclassified sequences</taxon>
        <taxon>metagenomes</taxon>
        <taxon>ecological metagenomes</taxon>
    </lineage>
</organism>
<reference evidence="1" key="1">
    <citation type="journal article" date="2015" name="Nature">
        <title>Complex archaea that bridge the gap between prokaryotes and eukaryotes.</title>
        <authorList>
            <person name="Spang A."/>
            <person name="Saw J.H."/>
            <person name="Jorgensen S.L."/>
            <person name="Zaremba-Niedzwiedzka K."/>
            <person name="Martijn J."/>
            <person name="Lind A.E."/>
            <person name="van Eijk R."/>
            <person name="Schleper C."/>
            <person name="Guy L."/>
            <person name="Ettema T.J."/>
        </authorList>
    </citation>
    <scope>NUCLEOTIDE SEQUENCE</scope>
</reference>
<sequence length="291" mass="32138">MTAPLNVEEHWIKTYSDNVRLVAQQKESRIRPYVTEEEMEGEVHFMDSYGQADMVQLQSRLQATPHTPIPHERRMVGAWPYVFNEFVDPTDIRRILTDPTRRYTQVAAAGASRQIDDILITAFEAAVLIGKEGAGGTASFDSGNVVAAATAGLTVAKLNTAARILDENEVEDEDRTIVVTPKGLETLRNEEKATSSDYAAVKALVNGEIDSFLGFKFVKCNRPGLRASTTAHSAYFWHKQGMGLAIAQEPTARVDQRPDMNYATQVWLGLDMGAVRLEEARVGRIDVVVAA</sequence>
<dbReference type="AlphaFoldDB" id="A0A0F9LNJ4"/>
<dbReference type="EMBL" id="LAZR01005849">
    <property type="protein sequence ID" value="KKM96664.1"/>
    <property type="molecule type" value="Genomic_DNA"/>
</dbReference>
<name>A0A0F9LNJ4_9ZZZZ</name>
<gene>
    <name evidence="1" type="ORF">LCGC14_1175810</name>
</gene>
<evidence type="ECO:0008006" key="2">
    <source>
        <dbReference type="Google" id="ProtNLM"/>
    </source>
</evidence>
<comment type="caution">
    <text evidence="1">The sequence shown here is derived from an EMBL/GenBank/DDBJ whole genome shotgun (WGS) entry which is preliminary data.</text>
</comment>
<protein>
    <recommendedName>
        <fullName evidence="2">Bacteriophage Mu GpT domain-containing protein</fullName>
    </recommendedName>
</protein>
<dbReference type="Pfam" id="PF19821">
    <property type="entry name" value="Phage_capsid_2"/>
    <property type="match status" value="1"/>
</dbReference>
<proteinExistence type="predicted"/>
<accession>A0A0F9LNJ4</accession>
<evidence type="ECO:0000313" key="1">
    <source>
        <dbReference type="EMBL" id="KKM96664.1"/>
    </source>
</evidence>
<dbReference type="InterPro" id="IPR045565">
    <property type="entry name" value="Phage_capsid_2"/>
</dbReference>